<dbReference type="PROSITE" id="PS50928">
    <property type="entry name" value="ABC_TM1"/>
    <property type="match status" value="1"/>
</dbReference>
<feature type="transmembrane region" description="Helical" evidence="11">
    <location>
        <begin position="12"/>
        <end position="35"/>
    </location>
</feature>
<name>A0ABZ2Y8W2_9BACT</name>
<accession>A0ABZ2Y8W2</accession>
<evidence type="ECO:0000256" key="11">
    <source>
        <dbReference type="RuleBase" id="RU363032"/>
    </source>
</evidence>
<comment type="function">
    <text evidence="1">Part of the ABC transporter complex MalEFGK involved in maltose/maltodextrin import. Probably responsible for the translocation of the substrate across the membrane.</text>
</comment>
<dbReference type="EMBL" id="CP121689">
    <property type="protein sequence ID" value="WZL75465.1"/>
    <property type="molecule type" value="Genomic_DNA"/>
</dbReference>
<keyword evidence="4 11" id="KW-0813">Transport</keyword>
<comment type="subcellular location">
    <subcellularLocation>
        <location evidence="2 11">Cell membrane</location>
        <topology evidence="2 11">Multi-pass membrane protein</topology>
    </subcellularLocation>
</comment>
<protein>
    <recommendedName>
        <fullName evidence="10">Maltose/maltodextrin transport system permease protein MalG</fullName>
    </recommendedName>
</protein>
<feature type="transmembrane region" description="Helical" evidence="11">
    <location>
        <begin position="74"/>
        <end position="98"/>
    </location>
</feature>
<keyword evidence="8 11" id="KW-1133">Transmembrane helix</keyword>
<dbReference type="PANTHER" id="PTHR32243">
    <property type="entry name" value="MALTOSE TRANSPORT SYSTEM PERMEASE-RELATED"/>
    <property type="match status" value="1"/>
</dbReference>
<feature type="domain" description="ABC transmembrane type-1" evidence="12">
    <location>
        <begin position="75"/>
        <end position="266"/>
    </location>
</feature>
<evidence type="ECO:0000259" key="12">
    <source>
        <dbReference type="PROSITE" id="PS50928"/>
    </source>
</evidence>
<keyword evidence="14" id="KW-1185">Reference proteome</keyword>
<keyword evidence="9 11" id="KW-0472">Membrane</keyword>
<dbReference type="Pfam" id="PF00528">
    <property type="entry name" value="BPD_transp_1"/>
    <property type="match status" value="1"/>
</dbReference>
<evidence type="ECO:0000256" key="6">
    <source>
        <dbReference type="ARBA" id="ARBA00022597"/>
    </source>
</evidence>
<comment type="similarity">
    <text evidence="3">Belongs to the binding-protein-dependent transport system permease family. MalFG subfamily.</text>
</comment>
<evidence type="ECO:0000256" key="4">
    <source>
        <dbReference type="ARBA" id="ARBA00022448"/>
    </source>
</evidence>
<evidence type="ECO:0000256" key="2">
    <source>
        <dbReference type="ARBA" id="ARBA00004651"/>
    </source>
</evidence>
<organism evidence="13 14">
    <name type="scientific">Thermatribacter velox</name>
    <dbReference type="NCBI Taxonomy" id="3039681"/>
    <lineage>
        <taxon>Bacteria</taxon>
        <taxon>Pseudomonadati</taxon>
        <taxon>Atribacterota</taxon>
        <taxon>Atribacteria</taxon>
        <taxon>Atribacterales</taxon>
        <taxon>Thermatribacteraceae</taxon>
        <taxon>Thermatribacter</taxon>
    </lineage>
</organism>
<evidence type="ECO:0000313" key="13">
    <source>
        <dbReference type="EMBL" id="WZL75465.1"/>
    </source>
</evidence>
<dbReference type="InterPro" id="IPR035906">
    <property type="entry name" value="MetI-like_sf"/>
</dbReference>
<proteinExistence type="inferred from homology"/>
<evidence type="ECO:0000256" key="8">
    <source>
        <dbReference type="ARBA" id="ARBA00022989"/>
    </source>
</evidence>
<evidence type="ECO:0000256" key="1">
    <source>
        <dbReference type="ARBA" id="ARBA00002264"/>
    </source>
</evidence>
<dbReference type="CDD" id="cd06261">
    <property type="entry name" value="TM_PBP2"/>
    <property type="match status" value="1"/>
</dbReference>
<keyword evidence="5" id="KW-1003">Cell membrane</keyword>
<gene>
    <name evidence="13" type="ORF">QBE54_07670</name>
</gene>
<evidence type="ECO:0000256" key="5">
    <source>
        <dbReference type="ARBA" id="ARBA00022475"/>
    </source>
</evidence>
<feature type="transmembrane region" description="Helical" evidence="11">
    <location>
        <begin position="187"/>
        <end position="212"/>
    </location>
</feature>
<evidence type="ECO:0000256" key="9">
    <source>
        <dbReference type="ARBA" id="ARBA00023136"/>
    </source>
</evidence>
<keyword evidence="6" id="KW-0762">Sugar transport</keyword>
<evidence type="ECO:0000313" key="14">
    <source>
        <dbReference type="Proteomes" id="UP001461341"/>
    </source>
</evidence>
<evidence type="ECO:0000256" key="3">
    <source>
        <dbReference type="ARBA" id="ARBA00009047"/>
    </source>
</evidence>
<dbReference type="InterPro" id="IPR050901">
    <property type="entry name" value="BP-dep_ABC_trans_perm"/>
</dbReference>
<dbReference type="SUPFAM" id="SSF161098">
    <property type="entry name" value="MetI-like"/>
    <property type="match status" value="1"/>
</dbReference>
<dbReference type="InterPro" id="IPR000515">
    <property type="entry name" value="MetI-like"/>
</dbReference>
<dbReference type="Gene3D" id="1.10.3720.10">
    <property type="entry name" value="MetI-like"/>
    <property type="match status" value="1"/>
</dbReference>
<evidence type="ECO:0000256" key="10">
    <source>
        <dbReference type="ARBA" id="ARBA00041109"/>
    </source>
</evidence>
<feature type="transmembrane region" description="Helical" evidence="11">
    <location>
        <begin position="143"/>
        <end position="166"/>
    </location>
</feature>
<dbReference type="RefSeq" id="WP_369017612.1">
    <property type="nucleotide sequence ID" value="NZ_CP121689.1"/>
</dbReference>
<reference evidence="13 14" key="1">
    <citation type="submission" date="2023-03" db="EMBL/GenBank/DDBJ databases">
        <title>Novel Species.</title>
        <authorList>
            <person name="Ma S."/>
        </authorList>
    </citation>
    <scope>NUCLEOTIDE SEQUENCE [LARGE SCALE GENOMIC DNA]</scope>
    <source>
        <strain evidence="13 14">B11</strain>
    </source>
</reference>
<sequence length="281" mass="31227">MARYLRGSDYAVFAVKVILLVFLFVIVLFPFYWILVSSFKPTDELIRAIPTFIPETFTVEHYKNLLRVAEYPSYLYNSIVVGLLTTLLSTFLVFLGGYSIYRCEYPGKNIISSFVIASYAVPTTLLTVPLYLIFAGLGLINNLLSLVLINVTLVSPLGVWLLKAFLSSIPREVEEAALVDGAGRLRIMFQLVLPLIAPGIGAVAIFCFITSWTEFLFANIFMLDEFKKTLPVGIARFITQYNVDWGLLMAGAVLTAIPPVILFALFGKSFVRGLTAGATKY</sequence>
<dbReference type="PANTHER" id="PTHR32243:SF50">
    <property type="entry name" value="MALTOSE_MALTODEXTRIN TRANSPORT SYSTEM PERMEASE PROTEIN MALG"/>
    <property type="match status" value="1"/>
</dbReference>
<keyword evidence="7 11" id="KW-0812">Transmembrane</keyword>
<feature type="transmembrane region" description="Helical" evidence="11">
    <location>
        <begin position="245"/>
        <end position="266"/>
    </location>
</feature>
<feature type="transmembrane region" description="Helical" evidence="11">
    <location>
        <begin position="110"/>
        <end position="137"/>
    </location>
</feature>
<dbReference type="Proteomes" id="UP001461341">
    <property type="component" value="Chromosome"/>
</dbReference>
<evidence type="ECO:0000256" key="7">
    <source>
        <dbReference type="ARBA" id="ARBA00022692"/>
    </source>
</evidence>